<evidence type="ECO:0008006" key="4">
    <source>
        <dbReference type="Google" id="ProtNLM"/>
    </source>
</evidence>
<organism evidence="2 3">
    <name type="scientific">Sphingomonas humi</name>
    <dbReference type="NCBI Taxonomy" id="335630"/>
    <lineage>
        <taxon>Bacteria</taxon>
        <taxon>Pseudomonadati</taxon>
        <taxon>Pseudomonadota</taxon>
        <taxon>Alphaproteobacteria</taxon>
        <taxon>Sphingomonadales</taxon>
        <taxon>Sphingomonadaceae</taxon>
        <taxon>Sphingomonas</taxon>
    </lineage>
</organism>
<comment type="caution">
    <text evidence="2">The sequence shown here is derived from an EMBL/GenBank/DDBJ whole genome shotgun (WGS) entry which is preliminary data.</text>
</comment>
<keyword evidence="3" id="KW-1185">Reference proteome</keyword>
<proteinExistence type="predicted"/>
<feature type="region of interest" description="Disordered" evidence="1">
    <location>
        <begin position="72"/>
        <end position="110"/>
    </location>
</feature>
<gene>
    <name evidence="2" type="ORF">GCM10022211_24630</name>
</gene>
<dbReference type="RefSeq" id="WP_344710757.1">
    <property type="nucleotide sequence ID" value="NZ_BAAAZD010000002.1"/>
</dbReference>
<feature type="compositionally biased region" description="Basic and acidic residues" evidence="1">
    <location>
        <begin position="72"/>
        <end position="86"/>
    </location>
</feature>
<reference evidence="3" key="1">
    <citation type="journal article" date="2019" name="Int. J. Syst. Evol. Microbiol.">
        <title>The Global Catalogue of Microorganisms (GCM) 10K type strain sequencing project: providing services to taxonomists for standard genome sequencing and annotation.</title>
        <authorList>
            <consortium name="The Broad Institute Genomics Platform"/>
            <consortium name="The Broad Institute Genome Sequencing Center for Infectious Disease"/>
            <person name="Wu L."/>
            <person name="Ma J."/>
        </authorList>
    </citation>
    <scope>NUCLEOTIDE SEQUENCE [LARGE SCALE GENOMIC DNA]</scope>
    <source>
        <strain evidence="3">JCM 16603</strain>
    </source>
</reference>
<sequence length="110" mass="11394">MNRLPLLIALPLALAACNVERDPGNDTTAITINDQKVDRTIDRAGAIAENAAAEVKDAADKAAPAIKDAAKDVGDAANRAGDKIEAGADGAARGIREESRDNPPPPENKQ</sequence>
<dbReference type="Proteomes" id="UP001501310">
    <property type="component" value="Unassembled WGS sequence"/>
</dbReference>
<dbReference type="EMBL" id="BAAAZD010000002">
    <property type="protein sequence ID" value="GAA4009514.1"/>
    <property type="molecule type" value="Genomic_DNA"/>
</dbReference>
<evidence type="ECO:0000313" key="2">
    <source>
        <dbReference type="EMBL" id="GAA4009514.1"/>
    </source>
</evidence>
<dbReference type="PROSITE" id="PS51257">
    <property type="entry name" value="PROKAR_LIPOPROTEIN"/>
    <property type="match status" value="1"/>
</dbReference>
<accession>A0ABP7SBD4</accession>
<name>A0ABP7SBD4_9SPHN</name>
<protein>
    <recommendedName>
        <fullName evidence="4">Lipoprotein</fullName>
    </recommendedName>
</protein>
<evidence type="ECO:0000256" key="1">
    <source>
        <dbReference type="SAM" id="MobiDB-lite"/>
    </source>
</evidence>
<evidence type="ECO:0000313" key="3">
    <source>
        <dbReference type="Proteomes" id="UP001501310"/>
    </source>
</evidence>